<dbReference type="InterPro" id="IPR055481">
    <property type="entry name" value="DUF7053"/>
</dbReference>
<proteinExistence type="predicted"/>
<evidence type="ECO:0000259" key="1">
    <source>
        <dbReference type="Pfam" id="PF23155"/>
    </source>
</evidence>
<organism evidence="2 3">
    <name type="scientific">Gymnopus androsaceus JB14</name>
    <dbReference type="NCBI Taxonomy" id="1447944"/>
    <lineage>
        <taxon>Eukaryota</taxon>
        <taxon>Fungi</taxon>
        <taxon>Dikarya</taxon>
        <taxon>Basidiomycota</taxon>
        <taxon>Agaricomycotina</taxon>
        <taxon>Agaricomycetes</taxon>
        <taxon>Agaricomycetidae</taxon>
        <taxon>Agaricales</taxon>
        <taxon>Marasmiineae</taxon>
        <taxon>Omphalotaceae</taxon>
        <taxon>Gymnopus</taxon>
    </lineage>
</organism>
<dbReference type="AlphaFoldDB" id="A0A6A4IKP5"/>
<name>A0A6A4IKP5_9AGAR</name>
<dbReference type="OrthoDB" id="2994708at2759"/>
<evidence type="ECO:0000313" key="3">
    <source>
        <dbReference type="Proteomes" id="UP000799118"/>
    </source>
</evidence>
<gene>
    <name evidence="2" type="ORF">BT96DRAFT_969284</name>
</gene>
<dbReference type="EMBL" id="ML769384">
    <property type="protein sequence ID" value="KAE9411076.1"/>
    <property type="molecule type" value="Genomic_DNA"/>
</dbReference>
<accession>A0A6A4IKP5</accession>
<evidence type="ECO:0000313" key="2">
    <source>
        <dbReference type="EMBL" id="KAE9411076.1"/>
    </source>
</evidence>
<feature type="domain" description="DUF7053" evidence="1">
    <location>
        <begin position="31"/>
        <end position="132"/>
    </location>
</feature>
<dbReference type="Proteomes" id="UP000799118">
    <property type="component" value="Unassembled WGS sequence"/>
</dbReference>
<reference evidence="2" key="1">
    <citation type="journal article" date="2019" name="Environ. Microbiol.">
        <title>Fungal ecological strategies reflected in gene transcription - a case study of two litter decomposers.</title>
        <authorList>
            <person name="Barbi F."/>
            <person name="Kohler A."/>
            <person name="Barry K."/>
            <person name="Baskaran P."/>
            <person name="Daum C."/>
            <person name="Fauchery L."/>
            <person name="Ihrmark K."/>
            <person name="Kuo A."/>
            <person name="LaButti K."/>
            <person name="Lipzen A."/>
            <person name="Morin E."/>
            <person name="Grigoriev I.V."/>
            <person name="Henrissat B."/>
            <person name="Lindahl B."/>
            <person name="Martin F."/>
        </authorList>
    </citation>
    <scope>NUCLEOTIDE SEQUENCE</scope>
    <source>
        <strain evidence="2">JB14</strain>
    </source>
</reference>
<protein>
    <recommendedName>
        <fullName evidence="1">DUF7053 domain-containing protein</fullName>
    </recommendedName>
</protein>
<keyword evidence="3" id="KW-1185">Reference proteome</keyword>
<sequence length="138" mass="15655">MDNGWPFFLTHDKSYTKVVPDISEDDLLTASDPSQPNSYTFHEVITLFKIFKAEIVCNAHFTRLSDGTDERVKAGAWTTLHTKWRVRRIDTGEIEVSEVVTIRCIFLFMPFIISTIDGAQSTVFGRLVEKAKKGNPIS</sequence>
<dbReference type="Pfam" id="PF23155">
    <property type="entry name" value="DUF7053"/>
    <property type="match status" value="1"/>
</dbReference>